<comment type="caution">
    <text evidence="3">The sequence shown here is derived from an EMBL/GenBank/DDBJ whole genome shotgun (WGS) entry which is preliminary data.</text>
</comment>
<feature type="domain" description="SbsA Ig-like" evidence="2">
    <location>
        <begin position="32"/>
        <end position="134"/>
    </location>
</feature>
<accession>A0A2U2JD02</accession>
<gene>
    <name evidence="3" type="ORF">DIS07_06900</name>
</gene>
<keyword evidence="1" id="KW-0732">Signal</keyword>
<dbReference type="AlphaFoldDB" id="A0A2U2JD02"/>
<proteinExistence type="predicted"/>
<dbReference type="OrthoDB" id="9809989at2"/>
<dbReference type="EMBL" id="QFFG01000002">
    <property type="protein sequence ID" value="PWG06151.1"/>
    <property type="molecule type" value="Genomic_DNA"/>
</dbReference>
<evidence type="ECO:0000313" key="4">
    <source>
        <dbReference type="Proteomes" id="UP000245670"/>
    </source>
</evidence>
<dbReference type="Pfam" id="PF13205">
    <property type="entry name" value="Big_5"/>
    <property type="match status" value="1"/>
</dbReference>
<dbReference type="RefSeq" id="WP_109404482.1">
    <property type="nucleotide sequence ID" value="NZ_QFFG01000002.1"/>
</dbReference>
<sequence length="537" mass="62375">MKPFFRFLFLSVIIVVFSNCARTGRPEGGPKDEEAPLFVTSKPPYESINFDKKEIKLYFNEFIKLKDLNKQLIVSPPLKNPLVISPQGSASKFLNIEILDTLKKNTTYIFNFGNAVEDNNESNTLEGFKYVFSTGTYIDSLETKGSIKDAYNKETPRNVNVLLYRIDSNYNDSIIYKKKPNYVTNTSDTTLFNFTNLRKGKYFMFALKESSSDYLFDPKIDKIGFLKDTINLPQDSIVSKPIILFKETQAYKFRKAKEVSKGKILFGFNGKRTDFKVKLLSKVPEKYRSISKVEINRDTLNYWFTPIEVDSLNFIVSNNEFIDTVTVKLRKKKIDSLSISSSIKNTLHLRDTFFLTYNNPIVKIDTSKISLTDKDTIAVPFKTIVSEKENKLALLFEKKPQQKYKLKILPNAIFDIYACKNDTLKFNFRTKEIEDYGRITLNVLNPNSENLIVELLKKSNKELLVKRRFVKGNATLVFDLLRPQKYIIRAIIDKNNNNKWDTGNYLKKEAPEKIIYFPEELELRANYYLNEVFNIKN</sequence>
<protein>
    <recommendedName>
        <fullName evidence="2">SbsA Ig-like domain-containing protein</fullName>
    </recommendedName>
</protein>
<dbReference type="Proteomes" id="UP000245670">
    <property type="component" value="Unassembled WGS sequence"/>
</dbReference>
<evidence type="ECO:0000256" key="1">
    <source>
        <dbReference type="ARBA" id="ARBA00022729"/>
    </source>
</evidence>
<organism evidence="3 4">
    <name type="scientific">Polaribacter aquimarinus</name>
    <dbReference type="NCBI Taxonomy" id="2100726"/>
    <lineage>
        <taxon>Bacteria</taxon>
        <taxon>Pseudomonadati</taxon>
        <taxon>Bacteroidota</taxon>
        <taxon>Flavobacteriia</taxon>
        <taxon>Flavobacteriales</taxon>
        <taxon>Flavobacteriaceae</taxon>
    </lineage>
</organism>
<keyword evidence="4" id="KW-1185">Reference proteome</keyword>
<reference evidence="3 4" key="1">
    <citation type="submission" date="2018-05" db="EMBL/GenBank/DDBJ databases">
        <title>Polaribacter aquimarinus sp. nov., isolated from sediment in a sediment of sea.</title>
        <authorList>
            <person name="Lu D."/>
        </authorList>
    </citation>
    <scope>NUCLEOTIDE SEQUENCE [LARGE SCALE GENOMIC DNA]</scope>
    <source>
        <strain evidence="3 4">ZY113</strain>
    </source>
</reference>
<dbReference type="InterPro" id="IPR032812">
    <property type="entry name" value="SbsA_Ig"/>
</dbReference>
<evidence type="ECO:0000259" key="2">
    <source>
        <dbReference type="Pfam" id="PF13205"/>
    </source>
</evidence>
<evidence type="ECO:0000313" key="3">
    <source>
        <dbReference type="EMBL" id="PWG06151.1"/>
    </source>
</evidence>
<name>A0A2U2JD02_9FLAO</name>